<name>A0A2W5UKK4_9BACT</name>
<proteinExistence type="predicted"/>
<dbReference type="InterPro" id="IPR029069">
    <property type="entry name" value="HotDog_dom_sf"/>
</dbReference>
<organism evidence="1 2">
    <name type="scientific">Archangium gephyra</name>
    <dbReference type="NCBI Taxonomy" id="48"/>
    <lineage>
        <taxon>Bacteria</taxon>
        <taxon>Pseudomonadati</taxon>
        <taxon>Myxococcota</taxon>
        <taxon>Myxococcia</taxon>
        <taxon>Myxococcales</taxon>
        <taxon>Cystobacterineae</taxon>
        <taxon>Archangiaceae</taxon>
        <taxon>Archangium</taxon>
    </lineage>
</organism>
<evidence type="ECO:0000313" key="1">
    <source>
        <dbReference type="EMBL" id="PZR09598.1"/>
    </source>
</evidence>
<dbReference type="Proteomes" id="UP000249061">
    <property type="component" value="Unassembled WGS sequence"/>
</dbReference>
<evidence type="ECO:0000313" key="2">
    <source>
        <dbReference type="Proteomes" id="UP000249061"/>
    </source>
</evidence>
<sequence>MPLEAAFVEDCPYSIEALLFDEILEVNRQTGRVVARMPVHDELPMTKFQKVHPVKHPRHVNGGLMIHMTGMLGFVHAYYVLDLRHADGWIGYGAKIHEARFLALAKPGEPLILEGTCVRHRRMKDNIMARYTFSFRQGETVVYEGEQTAMWMKVE</sequence>
<dbReference type="SUPFAM" id="SSF54637">
    <property type="entry name" value="Thioesterase/thiol ester dehydrase-isomerase"/>
    <property type="match status" value="1"/>
</dbReference>
<dbReference type="CDD" id="cd03440">
    <property type="entry name" value="hot_dog"/>
    <property type="match status" value="1"/>
</dbReference>
<dbReference type="AlphaFoldDB" id="A0A2W5UKK4"/>
<dbReference type="Gene3D" id="3.10.129.10">
    <property type="entry name" value="Hotdog Thioesterase"/>
    <property type="match status" value="1"/>
</dbReference>
<accession>A0A2W5UKK4</accession>
<comment type="caution">
    <text evidence="1">The sequence shown here is derived from an EMBL/GenBank/DDBJ whole genome shotgun (WGS) entry which is preliminary data.</text>
</comment>
<protein>
    <submittedName>
        <fullName evidence="1">Uncharacterized protein</fullName>
    </submittedName>
</protein>
<dbReference type="EMBL" id="QFQP01000020">
    <property type="protein sequence ID" value="PZR09598.1"/>
    <property type="molecule type" value="Genomic_DNA"/>
</dbReference>
<reference evidence="1 2" key="1">
    <citation type="submission" date="2017-08" db="EMBL/GenBank/DDBJ databases">
        <title>Infants hospitalized years apart are colonized by the same room-sourced microbial strains.</title>
        <authorList>
            <person name="Brooks B."/>
            <person name="Olm M.R."/>
            <person name="Firek B.A."/>
            <person name="Baker R."/>
            <person name="Thomas B.C."/>
            <person name="Morowitz M.J."/>
            <person name="Banfield J.F."/>
        </authorList>
    </citation>
    <scope>NUCLEOTIDE SEQUENCE [LARGE SCALE GENOMIC DNA]</scope>
    <source>
        <strain evidence="1">S2_003_000_R2_14</strain>
    </source>
</reference>
<gene>
    <name evidence="1" type="ORF">DI536_21920</name>
</gene>